<feature type="active site" description="Proton donor/acceptor" evidence="7">
    <location>
        <position position="123"/>
    </location>
</feature>
<evidence type="ECO:0000256" key="7">
    <source>
        <dbReference type="PROSITE-ProRule" id="PRU01373"/>
    </source>
</evidence>
<evidence type="ECO:0000256" key="6">
    <source>
        <dbReference type="ARBA" id="ARBA00023316"/>
    </source>
</evidence>
<dbReference type="PANTHER" id="PTHR36699:SF1">
    <property type="entry name" value="L,D-TRANSPEPTIDASE YAFK-RELATED"/>
    <property type="match status" value="1"/>
</dbReference>
<keyword evidence="4 7" id="KW-0133">Cell shape</keyword>
<dbReference type="PROSITE" id="PS52029">
    <property type="entry name" value="LD_TPASE"/>
    <property type="match status" value="1"/>
</dbReference>
<dbReference type="Proteomes" id="UP001228171">
    <property type="component" value="Unassembled WGS sequence"/>
</dbReference>
<comment type="pathway">
    <text evidence="1 7">Cell wall biogenesis; peptidoglycan biosynthesis.</text>
</comment>
<dbReference type="EMBL" id="JAVAJI010000001">
    <property type="protein sequence ID" value="MDP4543765.1"/>
    <property type="molecule type" value="Genomic_DNA"/>
</dbReference>
<evidence type="ECO:0000256" key="4">
    <source>
        <dbReference type="ARBA" id="ARBA00022960"/>
    </source>
</evidence>
<name>A0ABT9HEL0_9GAMM</name>
<comment type="similarity">
    <text evidence="2">Belongs to the YkuD family.</text>
</comment>
<dbReference type="InterPro" id="IPR005490">
    <property type="entry name" value="LD_TPept_cat_dom"/>
</dbReference>
<dbReference type="Pfam" id="PF03734">
    <property type="entry name" value="YkuD"/>
    <property type="match status" value="1"/>
</dbReference>
<keyword evidence="10" id="KW-1185">Reference proteome</keyword>
<evidence type="ECO:0000256" key="2">
    <source>
        <dbReference type="ARBA" id="ARBA00005992"/>
    </source>
</evidence>
<reference evidence="9 10" key="1">
    <citation type="submission" date="2023-08" db="EMBL/GenBank/DDBJ databases">
        <authorList>
            <person name="Kumar R."/>
        </authorList>
    </citation>
    <scope>NUCLEOTIDE SEQUENCE [LARGE SCALE GENOMIC DNA]</scope>
    <source>
        <strain evidence="9 10">LUR13</strain>
    </source>
</reference>
<dbReference type="SUPFAM" id="SSF141523">
    <property type="entry name" value="L,D-transpeptidase catalytic domain-like"/>
    <property type="match status" value="1"/>
</dbReference>
<keyword evidence="5 7" id="KW-0573">Peptidoglycan synthesis</keyword>
<sequence length="170" mass="18316">MGISLAIITSTSAVAAEGVSENKQAMLNNIVVDKVFVDKSARTLQLLSDDKVIKSYHIALGGNPIGHKQQQGDQRTTVGSYTLDYKNEKSGYYRSIHISYPNTTDKARAKSQGVSAGGDIMIHGQKNGFGALGLLNQQRDWTEGCIAVTNDEMDEIMAAVNVGTPIEIVE</sequence>
<dbReference type="CDD" id="cd16913">
    <property type="entry name" value="YkuD_like"/>
    <property type="match status" value="1"/>
</dbReference>
<comment type="caution">
    <text evidence="9">The sequence shown here is derived from an EMBL/GenBank/DDBJ whole genome shotgun (WGS) entry which is preliminary data.</text>
</comment>
<dbReference type="RefSeq" id="WP_305935425.1">
    <property type="nucleotide sequence ID" value="NZ_JAVAJI010000001.1"/>
</dbReference>
<evidence type="ECO:0000313" key="9">
    <source>
        <dbReference type="EMBL" id="MDP4543765.1"/>
    </source>
</evidence>
<organism evidence="9 10">
    <name type="scientific">Psychrobacter faecalis</name>
    <dbReference type="NCBI Taxonomy" id="180588"/>
    <lineage>
        <taxon>Bacteria</taxon>
        <taxon>Pseudomonadati</taxon>
        <taxon>Pseudomonadota</taxon>
        <taxon>Gammaproteobacteria</taxon>
        <taxon>Moraxellales</taxon>
        <taxon>Moraxellaceae</taxon>
        <taxon>Psychrobacter</taxon>
    </lineage>
</organism>
<keyword evidence="6 7" id="KW-0961">Cell wall biogenesis/degradation</keyword>
<evidence type="ECO:0000256" key="5">
    <source>
        <dbReference type="ARBA" id="ARBA00022984"/>
    </source>
</evidence>
<accession>A0ABT9HEL0</accession>
<dbReference type="PANTHER" id="PTHR36699">
    <property type="entry name" value="LD-TRANSPEPTIDASE"/>
    <property type="match status" value="1"/>
</dbReference>
<evidence type="ECO:0000259" key="8">
    <source>
        <dbReference type="PROSITE" id="PS52029"/>
    </source>
</evidence>
<evidence type="ECO:0000313" key="10">
    <source>
        <dbReference type="Proteomes" id="UP001228171"/>
    </source>
</evidence>
<dbReference type="InterPro" id="IPR038063">
    <property type="entry name" value="Transpep_catalytic_dom"/>
</dbReference>
<feature type="domain" description="L,D-TPase catalytic" evidence="8">
    <location>
        <begin position="33"/>
        <end position="169"/>
    </location>
</feature>
<evidence type="ECO:0000256" key="1">
    <source>
        <dbReference type="ARBA" id="ARBA00004752"/>
    </source>
</evidence>
<gene>
    <name evidence="9" type="ORF">Q8P09_01550</name>
</gene>
<evidence type="ECO:0000256" key="3">
    <source>
        <dbReference type="ARBA" id="ARBA00022679"/>
    </source>
</evidence>
<proteinExistence type="inferred from homology"/>
<feature type="active site" description="Nucleophile" evidence="7">
    <location>
        <position position="145"/>
    </location>
</feature>
<protein>
    <submittedName>
        <fullName evidence="9">L,D-transpeptidase family protein</fullName>
    </submittedName>
</protein>
<dbReference type="Gene3D" id="2.40.440.10">
    <property type="entry name" value="L,D-transpeptidase catalytic domain-like"/>
    <property type="match status" value="1"/>
</dbReference>
<keyword evidence="3" id="KW-0808">Transferase</keyword>